<keyword evidence="1" id="KW-1133">Transmembrane helix</keyword>
<dbReference type="AlphaFoldDB" id="A0A068RLA8"/>
<evidence type="ECO:0008006" key="4">
    <source>
        <dbReference type="Google" id="ProtNLM"/>
    </source>
</evidence>
<dbReference type="VEuPathDB" id="FungiDB:LCOR_02620.1"/>
<dbReference type="PANTHER" id="PTHR36535:SF1">
    <property type="entry name" value="DUF1772 DOMAIN-CONTAINING PROTEIN"/>
    <property type="match status" value="1"/>
</dbReference>
<evidence type="ECO:0000256" key="1">
    <source>
        <dbReference type="SAM" id="Phobius"/>
    </source>
</evidence>
<dbReference type="InterPro" id="IPR013901">
    <property type="entry name" value="Anthrone_oxy"/>
</dbReference>
<comment type="caution">
    <text evidence="2">The sequence shown here is derived from an EMBL/GenBank/DDBJ whole genome shotgun (WGS) entry which is preliminary data.</text>
</comment>
<protein>
    <recommendedName>
        <fullName evidence="4">DUF1772-domain-containing protein</fullName>
    </recommendedName>
</protein>
<keyword evidence="1" id="KW-0812">Transmembrane</keyword>
<organism evidence="2 3">
    <name type="scientific">Lichtheimia corymbifera JMRC:FSU:9682</name>
    <dbReference type="NCBI Taxonomy" id="1263082"/>
    <lineage>
        <taxon>Eukaryota</taxon>
        <taxon>Fungi</taxon>
        <taxon>Fungi incertae sedis</taxon>
        <taxon>Mucoromycota</taxon>
        <taxon>Mucoromycotina</taxon>
        <taxon>Mucoromycetes</taxon>
        <taxon>Mucorales</taxon>
        <taxon>Lichtheimiaceae</taxon>
        <taxon>Lichtheimia</taxon>
    </lineage>
</organism>
<evidence type="ECO:0000313" key="3">
    <source>
        <dbReference type="Proteomes" id="UP000027586"/>
    </source>
</evidence>
<dbReference type="PANTHER" id="PTHR36535">
    <property type="entry name" value="YALI0E30327P"/>
    <property type="match status" value="1"/>
</dbReference>
<proteinExistence type="predicted"/>
<dbReference type="OrthoDB" id="5954308at2759"/>
<evidence type="ECO:0000313" key="2">
    <source>
        <dbReference type="EMBL" id="CDH50948.1"/>
    </source>
</evidence>
<dbReference type="EMBL" id="CBTN010000008">
    <property type="protein sequence ID" value="CDH50948.1"/>
    <property type="molecule type" value="Genomic_DNA"/>
</dbReference>
<accession>A0A068RLA8</accession>
<name>A0A068RLA8_9FUNG</name>
<reference evidence="2" key="1">
    <citation type="submission" date="2013-08" db="EMBL/GenBank/DDBJ databases">
        <title>Gene expansion shapes genome architecture in the human pathogen Lichtheimia corymbifera: an evolutionary genomics analysis in the ancient terrestrial Mucorales (Mucoromycotina).</title>
        <authorList>
            <person name="Schwartze V.U."/>
            <person name="Winter S."/>
            <person name="Shelest E."/>
            <person name="Marcet-Houben M."/>
            <person name="Horn F."/>
            <person name="Wehner S."/>
            <person name="Hoffmann K."/>
            <person name="Riege K."/>
            <person name="Sammeth M."/>
            <person name="Nowrousian M."/>
            <person name="Valiante V."/>
            <person name="Linde J."/>
            <person name="Jacobsen I.D."/>
            <person name="Marz M."/>
            <person name="Brakhage A.A."/>
            <person name="Gabaldon T."/>
            <person name="Bocker S."/>
            <person name="Voigt K."/>
        </authorList>
    </citation>
    <scope>NUCLEOTIDE SEQUENCE [LARGE SCALE GENOMIC DNA]</scope>
    <source>
        <strain evidence="2">FSU 9682</strain>
    </source>
</reference>
<dbReference type="Pfam" id="PF08592">
    <property type="entry name" value="Anthrone_oxy"/>
    <property type="match status" value="1"/>
</dbReference>
<keyword evidence="1" id="KW-0472">Membrane</keyword>
<feature type="transmembrane region" description="Helical" evidence="1">
    <location>
        <begin position="77"/>
        <end position="96"/>
    </location>
</feature>
<gene>
    <name evidence="2" type="ORF">LCOR_02620.1</name>
</gene>
<feature type="transmembrane region" description="Helical" evidence="1">
    <location>
        <begin position="12"/>
        <end position="31"/>
    </location>
</feature>
<sequence>MSTALANLRPIAITANGIFAGLGLTITFAAVPALRAAGYSPRAWQALYRRGAVIGISSILVSSAAHFTTYYLTLDKRALWCGIISFISAPYTMIFMKPTNDRLNQLADTSSKEDASQLVEKWAKLQSFRTLAGPLAFLLAVF</sequence>
<keyword evidence="3" id="KW-1185">Reference proteome</keyword>
<feature type="transmembrane region" description="Helical" evidence="1">
    <location>
        <begin position="52"/>
        <end position="71"/>
    </location>
</feature>
<dbReference type="Proteomes" id="UP000027586">
    <property type="component" value="Unassembled WGS sequence"/>
</dbReference>